<keyword evidence="4" id="KW-0963">Cytoplasm</keyword>
<keyword evidence="7" id="KW-0472">Membrane</keyword>
<evidence type="ECO:0000256" key="6">
    <source>
        <dbReference type="ARBA" id="ARBA00022990"/>
    </source>
</evidence>
<dbReference type="PANTHER" id="PTHR15124">
    <property type="entry name" value="SELENOPROTEIN W"/>
    <property type="match status" value="1"/>
</dbReference>
<organism evidence="16 17">
    <name type="scientific">Sinocyclocheilus anshuiensis</name>
    <dbReference type="NCBI Taxonomy" id="1608454"/>
    <lineage>
        <taxon>Eukaryota</taxon>
        <taxon>Metazoa</taxon>
        <taxon>Chordata</taxon>
        <taxon>Craniata</taxon>
        <taxon>Vertebrata</taxon>
        <taxon>Euteleostomi</taxon>
        <taxon>Actinopterygii</taxon>
        <taxon>Neopterygii</taxon>
        <taxon>Teleostei</taxon>
        <taxon>Ostariophysi</taxon>
        <taxon>Cypriniformes</taxon>
        <taxon>Cyprinidae</taxon>
        <taxon>Cyprininae</taxon>
        <taxon>Sinocyclocheilus</taxon>
    </lineage>
</organism>
<keyword evidence="3" id="KW-1003">Cell membrane</keyword>
<dbReference type="InterPro" id="IPR011893">
    <property type="entry name" value="Selenoprotein_Rdx-typ"/>
</dbReference>
<dbReference type="GO" id="GO:0005886">
    <property type="term" value="C:plasma membrane"/>
    <property type="evidence" value="ECO:0007669"/>
    <property type="project" value="UniProtKB-SubCell"/>
</dbReference>
<dbReference type="PANTHER" id="PTHR15124:SF27">
    <property type="entry name" value="MIGRATION AND INVASION ENHANCER 1"/>
    <property type="match status" value="1"/>
</dbReference>
<comment type="function">
    <text evidence="12">Increases cell migration by inducing filopodia formation at the leading edge of migrating cells. Plays a role in regulation of apoptosis, possibly through control of CASP3. May be involved in a redox-related process.</text>
</comment>
<dbReference type="GO" id="GO:0043066">
    <property type="term" value="P:negative regulation of apoptotic process"/>
    <property type="evidence" value="ECO:0007669"/>
    <property type="project" value="TreeGrafter"/>
</dbReference>
<keyword evidence="5" id="KW-0053">Apoptosis</keyword>
<keyword evidence="8" id="KW-1015">Disulfide bond</keyword>
<evidence type="ECO:0000256" key="8">
    <source>
        <dbReference type="ARBA" id="ARBA00023157"/>
    </source>
</evidence>
<dbReference type="InterPro" id="IPR051441">
    <property type="entry name" value="SelW_related"/>
</dbReference>
<evidence type="ECO:0000256" key="7">
    <source>
        <dbReference type="ARBA" id="ARBA00023136"/>
    </source>
</evidence>
<evidence type="ECO:0000256" key="4">
    <source>
        <dbReference type="ARBA" id="ARBA00022490"/>
    </source>
</evidence>
<dbReference type="Pfam" id="PF10262">
    <property type="entry name" value="Rdx"/>
    <property type="match status" value="1"/>
</dbReference>
<comment type="subunit">
    <text evidence="14">Interacts with GPX1.</text>
</comment>
<comment type="similarity">
    <text evidence="13">Belongs to the SelWTH family.</text>
</comment>
<keyword evidence="10" id="KW-0449">Lipoprotein</keyword>
<evidence type="ECO:0000256" key="10">
    <source>
        <dbReference type="ARBA" id="ARBA00023288"/>
    </source>
</evidence>
<protein>
    <recommendedName>
        <fullName evidence="15">Migration and invasion enhancer 1</fullName>
    </recommendedName>
</protein>
<dbReference type="AlphaFoldDB" id="A0A671MDE7"/>
<evidence type="ECO:0000313" key="17">
    <source>
        <dbReference type="Proteomes" id="UP000472260"/>
    </source>
</evidence>
<reference evidence="16" key="2">
    <citation type="submission" date="2025-09" db="UniProtKB">
        <authorList>
            <consortium name="Ensembl"/>
        </authorList>
    </citation>
    <scope>IDENTIFICATION</scope>
</reference>
<dbReference type="Proteomes" id="UP000472260">
    <property type="component" value="Unassembled WGS sequence"/>
</dbReference>
<dbReference type="GO" id="GO:0006915">
    <property type="term" value="P:apoptotic process"/>
    <property type="evidence" value="ECO:0007669"/>
    <property type="project" value="UniProtKB-KW"/>
</dbReference>
<keyword evidence="11" id="KW-0636">Prenylation</keyword>
<name>A0A671MDE7_9TELE</name>
<evidence type="ECO:0000256" key="3">
    <source>
        <dbReference type="ARBA" id="ARBA00022475"/>
    </source>
</evidence>
<keyword evidence="9" id="KW-0676">Redox-active center</keyword>
<sequence length="80" mass="9047">MVPRFQELKRGICAKVPDAEVSGFVGRRGSFEVQINEHLVFSKLETGGLPYEEDIMEAIVKAKDGKPEKITRNRKECIIL</sequence>
<evidence type="ECO:0000256" key="15">
    <source>
        <dbReference type="ARBA" id="ARBA00069166"/>
    </source>
</evidence>
<proteinExistence type="inferred from homology"/>
<accession>A0A671MDE7</accession>
<dbReference type="SUPFAM" id="SSF52833">
    <property type="entry name" value="Thioredoxin-like"/>
    <property type="match status" value="1"/>
</dbReference>
<evidence type="ECO:0000256" key="14">
    <source>
        <dbReference type="ARBA" id="ARBA00065658"/>
    </source>
</evidence>
<evidence type="ECO:0000256" key="2">
    <source>
        <dbReference type="ARBA" id="ARBA00004514"/>
    </source>
</evidence>
<evidence type="ECO:0000256" key="5">
    <source>
        <dbReference type="ARBA" id="ARBA00022703"/>
    </source>
</evidence>
<evidence type="ECO:0000256" key="13">
    <source>
        <dbReference type="ARBA" id="ARBA00060789"/>
    </source>
</evidence>
<comment type="subcellular location">
    <subcellularLocation>
        <location evidence="1">Cell membrane</location>
        <topology evidence="1">Lipid-anchor</topology>
        <orientation evidence="1">Cytoplasmic side</orientation>
    </subcellularLocation>
    <subcellularLocation>
        <location evidence="2">Cytoplasm</location>
        <location evidence="2">Cytosol</location>
    </subcellularLocation>
</comment>
<evidence type="ECO:0000256" key="12">
    <source>
        <dbReference type="ARBA" id="ARBA00055778"/>
    </source>
</evidence>
<reference evidence="16" key="1">
    <citation type="submission" date="2025-08" db="UniProtKB">
        <authorList>
            <consortium name="Ensembl"/>
        </authorList>
    </citation>
    <scope>IDENTIFICATION</scope>
</reference>
<evidence type="ECO:0000256" key="9">
    <source>
        <dbReference type="ARBA" id="ARBA00023284"/>
    </source>
</evidence>
<dbReference type="NCBIfam" id="TIGR02174">
    <property type="entry name" value="CXXU_selWTH"/>
    <property type="match status" value="1"/>
</dbReference>
<dbReference type="GO" id="GO:0051491">
    <property type="term" value="P:positive regulation of filopodium assembly"/>
    <property type="evidence" value="ECO:0007669"/>
    <property type="project" value="TreeGrafter"/>
</dbReference>
<dbReference type="Gene3D" id="3.40.30.10">
    <property type="entry name" value="Glutaredoxin"/>
    <property type="match status" value="1"/>
</dbReference>
<dbReference type="FunFam" id="3.40.30.10:FF:000131">
    <property type="entry name" value="migration and invasion enhancer 1"/>
    <property type="match status" value="1"/>
</dbReference>
<dbReference type="Ensembl" id="ENSSANT00000030483.1">
    <property type="protein sequence ID" value="ENSSANP00000028624.1"/>
    <property type="gene ID" value="ENSSANG00000014702.1"/>
</dbReference>
<evidence type="ECO:0000256" key="11">
    <source>
        <dbReference type="ARBA" id="ARBA00023289"/>
    </source>
</evidence>
<evidence type="ECO:0000313" key="16">
    <source>
        <dbReference type="Ensembl" id="ENSSANP00000028624.1"/>
    </source>
</evidence>
<dbReference type="InterPro" id="IPR036249">
    <property type="entry name" value="Thioredoxin-like_sf"/>
</dbReference>
<evidence type="ECO:0000256" key="1">
    <source>
        <dbReference type="ARBA" id="ARBA00004342"/>
    </source>
</evidence>
<dbReference type="GO" id="GO:0005829">
    <property type="term" value="C:cytosol"/>
    <property type="evidence" value="ECO:0007669"/>
    <property type="project" value="UniProtKB-SubCell"/>
</dbReference>
<keyword evidence="17" id="KW-1185">Reference proteome</keyword>
<keyword evidence="6" id="KW-0007">Acetylation</keyword>